<accession>A0ABR9B887</accession>
<reference evidence="7" key="1">
    <citation type="submission" date="2023-07" db="EMBL/GenBank/DDBJ databases">
        <title>Thauera sp. CAU 1555 isolated from sand of Yaerae Beach.</title>
        <authorList>
            <person name="Kim W."/>
        </authorList>
    </citation>
    <scope>NUCLEOTIDE SEQUENCE [LARGE SCALE GENOMIC DNA]</scope>
    <source>
        <strain evidence="7">CAU 1555</strain>
    </source>
</reference>
<comment type="function">
    <text evidence="3 4">Co-chaperone involved in the maturation of iron-sulfur cluster-containing proteins. Seems to help targeting proteins to be folded toward HscA.</text>
</comment>
<dbReference type="RefSeq" id="WP_187717234.1">
    <property type="nucleotide sequence ID" value="NZ_JACTAH010000001.1"/>
</dbReference>
<dbReference type="SUPFAM" id="SSF46565">
    <property type="entry name" value="Chaperone J-domain"/>
    <property type="match status" value="1"/>
</dbReference>
<evidence type="ECO:0000256" key="1">
    <source>
        <dbReference type="ARBA" id="ARBA00010476"/>
    </source>
</evidence>
<sequence length="177" mass="20666">MSIDLQQDFFALFGLPRRFELDEAALERAFHDLQGEVHPDRYAHLPDADKRRSMQWATRVNEGFRTLRKPLSRAMYLLELAGIDPALETNTAMSPEFLMEQMEWREAVEEARSAGEADELERLHVRLRQHGRDMLSELHRSLDEHQDLEAAADIVRRLMFVEKLQHEIDDALEALES</sequence>
<evidence type="ECO:0000256" key="3">
    <source>
        <dbReference type="ARBA" id="ARBA00025596"/>
    </source>
</evidence>
<dbReference type="InterPro" id="IPR036386">
    <property type="entry name" value="HscB_C_sf"/>
</dbReference>
<dbReference type="InterPro" id="IPR036869">
    <property type="entry name" value="J_dom_sf"/>
</dbReference>
<dbReference type="Pfam" id="PF07743">
    <property type="entry name" value="HSCB_C"/>
    <property type="match status" value="1"/>
</dbReference>
<dbReference type="Proteomes" id="UP000603602">
    <property type="component" value="Unassembled WGS sequence"/>
</dbReference>
<protein>
    <recommendedName>
        <fullName evidence="4">Co-chaperone protein HscB homolog</fullName>
    </recommendedName>
</protein>
<dbReference type="CDD" id="cd06257">
    <property type="entry name" value="DnaJ"/>
    <property type="match status" value="1"/>
</dbReference>
<evidence type="ECO:0000256" key="2">
    <source>
        <dbReference type="ARBA" id="ARBA00023186"/>
    </source>
</evidence>
<dbReference type="Gene3D" id="1.10.287.110">
    <property type="entry name" value="DnaJ domain"/>
    <property type="match status" value="1"/>
</dbReference>
<dbReference type="InterPro" id="IPR001623">
    <property type="entry name" value="DnaJ_domain"/>
</dbReference>
<dbReference type="NCBIfam" id="NF002935">
    <property type="entry name" value="PRK03578.1"/>
    <property type="match status" value="1"/>
</dbReference>
<dbReference type="Gene3D" id="1.20.1280.20">
    <property type="entry name" value="HscB, C-terminal domain"/>
    <property type="match status" value="1"/>
</dbReference>
<keyword evidence="7" id="KW-1185">Reference proteome</keyword>
<comment type="similarity">
    <text evidence="1 4">Belongs to the HscB family.</text>
</comment>
<dbReference type="EMBL" id="JACYTO010000001">
    <property type="protein sequence ID" value="MBD8502452.1"/>
    <property type="molecule type" value="Genomic_DNA"/>
</dbReference>
<evidence type="ECO:0000313" key="6">
    <source>
        <dbReference type="EMBL" id="MBD8502452.1"/>
    </source>
</evidence>
<evidence type="ECO:0000313" key="7">
    <source>
        <dbReference type="Proteomes" id="UP000603602"/>
    </source>
</evidence>
<dbReference type="HAMAP" id="MF_00682">
    <property type="entry name" value="HscB"/>
    <property type="match status" value="1"/>
</dbReference>
<evidence type="ECO:0000259" key="5">
    <source>
        <dbReference type="PROSITE" id="PS50076"/>
    </source>
</evidence>
<proteinExistence type="inferred from homology"/>
<dbReference type="NCBIfam" id="TIGR00714">
    <property type="entry name" value="hscB"/>
    <property type="match status" value="1"/>
</dbReference>
<dbReference type="PANTHER" id="PTHR14021:SF15">
    <property type="entry name" value="IRON-SULFUR CLUSTER CO-CHAPERONE PROTEIN HSCB"/>
    <property type="match status" value="1"/>
</dbReference>
<dbReference type="SUPFAM" id="SSF47144">
    <property type="entry name" value="HSC20 (HSCB), C-terminal oligomerisation domain"/>
    <property type="match status" value="1"/>
</dbReference>
<evidence type="ECO:0000256" key="4">
    <source>
        <dbReference type="HAMAP-Rule" id="MF_00682"/>
    </source>
</evidence>
<comment type="subunit">
    <text evidence="4">Interacts with HscA and stimulates its ATPase activity.</text>
</comment>
<dbReference type="InterPro" id="IPR004640">
    <property type="entry name" value="HscB"/>
</dbReference>
<feature type="domain" description="J" evidence="5">
    <location>
        <begin position="8"/>
        <end position="80"/>
    </location>
</feature>
<dbReference type="PANTHER" id="PTHR14021">
    <property type="entry name" value="IRON-SULFUR CLUSTER CO-CHAPERONE PROTEIN HSCB"/>
    <property type="match status" value="1"/>
</dbReference>
<dbReference type="InterPro" id="IPR009073">
    <property type="entry name" value="HscB_oligo_C"/>
</dbReference>
<gene>
    <name evidence="4 6" type="primary">hscB</name>
    <name evidence="6" type="ORF">IFO67_06110</name>
</gene>
<dbReference type="PROSITE" id="PS50076">
    <property type="entry name" value="DNAJ_2"/>
    <property type="match status" value="1"/>
</dbReference>
<keyword evidence="2 4" id="KW-0143">Chaperone</keyword>
<name>A0ABR9B887_9RHOO</name>
<organism evidence="6 7">
    <name type="scientific">Thauera sedimentorum</name>
    <dbReference type="NCBI Taxonomy" id="2767595"/>
    <lineage>
        <taxon>Bacteria</taxon>
        <taxon>Pseudomonadati</taxon>
        <taxon>Pseudomonadota</taxon>
        <taxon>Betaproteobacteria</taxon>
        <taxon>Rhodocyclales</taxon>
        <taxon>Zoogloeaceae</taxon>
        <taxon>Thauera</taxon>
    </lineage>
</organism>
<comment type="caution">
    <text evidence="6">The sequence shown here is derived from an EMBL/GenBank/DDBJ whole genome shotgun (WGS) entry which is preliminary data.</text>
</comment>